<keyword evidence="1" id="KW-0677">Repeat</keyword>
<dbReference type="InterPro" id="IPR001119">
    <property type="entry name" value="SLH_dom"/>
</dbReference>
<accession>A0ABY8EGQ8</accession>
<evidence type="ECO:0000313" key="5">
    <source>
        <dbReference type="Proteomes" id="UP001222800"/>
    </source>
</evidence>
<evidence type="ECO:0000259" key="3">
    <source>
        <dbReference type="PROSITE" id="PS51272"/>
    </source>
</evidence>
<keyword evidence="2" id="KW-0732">Signal</keyword>
<feature type="signal peptide" evidence="2">
    <location>
        <begin position="1"/>
        <end position="29"/>
    </location>
</feature>
<protein>
    <submittedName>
        <fullName evidence="4">S-layer homology domain-containing protein</fullName>
    </submittedName>
</protein>
<dbReference type="Proteomes" id="UP001222800">
    <property type="component" value="Chromosome"/>
</dbReference>
<evidence type="ECO:0000313" key="4">
    <source>
        <dbReference type="EMBL" id="WFD12122.1"/>
    </source>
</evidence>
<evidence type="ECO:0000256" key="2">
    <source>
        <dbReference type="SAM" id="SignalP"/>
    </source>
</evidence>
<dbReference type="RefSeq" id="WP_277734404.1">
    <property type="nucleotide sequence ID" value="NZ_CP120733.1"/>
</dbReference>
<organism evidence="4 5">
    <name type="scientific">Tepidibacter hydrothermalis</name>
    <dbReference type="NCBI Taxonomy" id="3036126"/>
    <lineage>
        <taxon>Bacteria</taxon>
        <taxon>Bacillati</taxon>
        <taxon>Bacillota</taxon>
        <taxon>Clostridia</taxon>
        <taxon>Peptostreptococcales</taxon>
        <taxon>Peptostreptococcaceae</taxon>
        <taxon>Tepidibacter</taxon>
    </lineage>
</organism>
<dbReference type="PROSITE" id="PS51272">
    <property type="entry name" value="SLH"/>
    <property type="match status" value="2"/>
</dbReference>
<keyword evidence="5" id="KW-1185">Reference proteome</keyword>
<reference evidence="4 5" key="1">
    <citation type="submission" date="2023-03" db="EMBL/GenBank/DDBJ databases">
        <title>Complete genome sequence of Tepidibacter sp. SWIR-1, isolated from a deep-sea hydrothermal vent.</title>
        <authorList>
            <person name="Li X."/>
        </authorList>
    </citation>
    <scope>NUCLEOTIDE SEQUENCE [LARGE SCALE GENOMIC DNA]</scope>
    <source>
        <strain evidence="4 5">SWIR-1</strain>
    </source>
</reference>
<dbReference type="Pfam" id="PF00395">
    <property type="entry name" value="SLH"/>
    <property type="match status" value="2"/>
</dbReference>
<feature type="chain" id="PRO_5045897987" evidence="2">
    <location>
        <begin position="30"/>
        <end position="336"/>
    </location>
</feature>
<evidence type="ECO:0000256" key="1">
    <source>
        <dbReference type="ARBA" id="ARBA00022737"/>
    </source>
</evidence>
<feature type="domain" description="SLH" evidence="3">
    <location>
        <begin position="82"/>
        <end position="145"/>
    </location>
</feature>
<gene>
    <name evidence="4" type="ORF">P4S50_08590</name>
</gene>
<proteinExistence type="predicted"/>
<feature type="domain" description="SLH" evidence="3">
    <location>
        <begin position="147"/>
        <end position="210"/>
    </location>
</feature>
<dbReference type="EMBL" id="CP120733">
    <property type="protein sequence ID" value="WFD12122.1"/>
    <property type="molecule type" value="Genomic_DNA"/>
</dbReference>
<sequence length="336" mass="37845">MTLKRKIKNTGLLLSIFSLLGVNSMNIFAEQTVSNWAQAPFSAMQQKQLIPKSLEKDENFQGEITREEFAELVTTYYLQLKPEPIQGEGIFDDTVNPLVQLAGRLGIVNGTGEGKFSPNDKLTREQASTMFARAEKMVNNNLETTTENSFNDKTKISSWANEGVSTMNKQGIIKGYPDGSFKPQSEMSKEQAIVVTARMAKKNGVLDFEEKQEDTQSDSIEEYANKYGYKIHSSDKYITVVDKNGEDLMSIERKPKECIYTFGAEQISKNRDQSYEFVNLYAKIDEFDKLKNSVDTYIDNKESGVKTIDIDGIKVSMYSTSYGLILTIDNSITKSN</sequence>
<name>A0ABY8EGQ8_9FIRM</name>